<dbReference type="EMBL" id="QASN01000006">
    <property type="protein sequence ID" value="PTU75890.1"/>
    <property type="molecule type" value="Genomic_DNA"/>
</dbReference>
<evidence type="ECO:0000259" key="3">
    <source>
        <dbReference type="PROSITE" id="PS50977"/>
    </source>
</evidence>
<protein>
    <submittedName>
        <fullName evidence="4">TetR family transcriptional regulator</fullName>
    </submittedName>
</protein>
<feature type="DNA-binding region" description="H-T-H motif" evidence="2">
    <location>
        <begin position="54"/>
        <end position="73"/>
    </location>
</feature>
<evidence type="ECO:0000313" key="5">
    <source>
        <dbReference type="Proteomes" id="UP000244064"/>
    </source>
</evidence>
<dbReference type="Gene3D" id="1.10.357.10">
    <property type="entry name" value="Tetracycline Repressor, domain 2"/>
    <property type="match status" value="1"/>
</dbReference>
<dbReference type="AlphaFoldDB" id="A0A2T5PDT6"/>
<dbReference type="Pfam" id="PF00440">
    <property type="entry name" value="TetR_N"/>
    <property type="match status" value="1"/>
</dbReference>
<dbReference type="InterPro" id="IPR050109">
    <property type="entry name" value="HTH-type_TetR-like_transc_reg"/>
</dbReference>
<dbReference type="InterPro" id="IPR041583">
    <property type="entry name" value="TetR_C_31"/>
</dbReference>
<proteinExistence type="predicted"/>
<dbReference type="PANTHER" id="PTHR30055">
    <property type="entry name" value="HTH-TYPE TRANSCRIPTIONAL REGULATOR RUTR"/>
    <property type="match status" value="1"/>
</dbReference>
<dbReference type="Proteomes" id="UP000244064">
    <property type="component" value="Unassembled WGS sequence"/>
</dbReference>
<dbReference type="PANTHER" id="PTHR30055:SF231">
    <property type="entry name" value="TRANSCRIPTIONAL REGULATORY PROTEIN (PROBABLY DEOR-FAMILY)-RELATED"/>
    <property type="match status" value="1"/>
</dbReference>
<comment type="caution">
    <text evidence="4">The sequence shown here is derived from an EMBL/GenBank/DDBJ whole genome shotgun (WGS) entry which is preliminary data.</text>
</comment>
<dbReference type="OrthoDB" id="8982136at2"/>
<dbReference type="InterPro" id="IPR009057">
    <property type="entry name" value="Homeodomain-like_sf"/>
</dbReference>
<gene>
    <name evidence="4" type="ORF">DBO85_03915</name>
</gene>
<evidence type="ECO:0000256" key="1">
    <source>
        <dbReference type="ARBA" id="ARBA00023125"/>
    </source>
</evidence>
<accession>A0A2T5PDT6</accession>
<name>A0A2T5PDT6_9PSED</name>
<dbReference type="GO" id="GO:0000976">
    <property type="term" value="F:transcription cis-regulatory region binding"/>
    <property type="evidence" value="ECO:0007669"/>
    <property type="project" value="TreeGrafter"/>
</dbReference>
<keyword evidence="1 2" id="KW-0238">DNA-binding</keyword>
<keyword evidence="5" id="KW-1185">Reference proteome</keyword>
<dbReference type="PROSITE" id="PS50977">
    <property type="entry name" value="HTH_TETR_2"/>
    <property type="match status" value="1"/>
</dbReference>
<reference evidence="4 5" key="1">
    <citation type="submission" date="2018-04" db="EMBL/GenBank/DDBJ databases">
        <title>Pseudomonas sp. nov., isolated from mangrove soil.</title>
        <authorList>
            <person name="Chen C."/>
        </authorList>
    </citation>
    <scope>NUCLEOTIDE SEQUENCE [LARGE SCALE GENOMIC DNA]</scope>
    <source>
        <strain evidence="4 5">TC-11</strain>
    </source>
</reference>
<sequence length="249" mass="27513">MLAEGSAAHLASAVAENVQYHGRKAIRRRSEARRQAILDAALRIIIREGVRAVRHRAVAAEAEVPLSATTYYFKDISDLITDTFALYVERSAARLAEFWQGTHVLLPDSVELDGGVASRRALVEHISVLLSEYVLTQLDQNRQELLADQAFRQEALRNPHLATLVCQHREILVRGVTHFFELLGSPRPQQDATLLTGIISQMEYQGLLDGVGCLDAGEMQAVFRRYMHLVLGLSAPDSVHAPSELAAAV</sequence>
<dbReference type="Pfam" id="PF17940">
    <property type="entry name" value="TetR_C_31"/>
    <property type="match status" value="1"/>
</dbReference>
<dbReference type="InterPro" id="IPR001647">
    <property type="entry name" value="HTH_TetR"/>
</dbReference>
<dbReference type="SUPFAM" id="SSF46689">
    <property type="entry name" value="Homeodomain-like"/>
    <property type="match status" value="1"/>
</dbReference>
<dbReference type="GO" id="GO:0003700">
    <property type="term" value="F:DNA-binding transcription factor activity"/>
    <property type="evidence" value="ECO:0007669"/>
    <property type="project" value="TreeGrafter"/>
</dbReference>
<evidence type="ECO:0000256" key="2">
    <source>
        <dbReference type="PROSITE-ProRule" id="PRU00335"/>
    </source>
</evidence>
<organism evidence="4 5">
    <name type="scientific">Pseudomonas mangrovi</name>
    <dbReference type="NCBI Taxonomy" id="2161748"/>
    <lineage>
        <taxon>Bacteria</taxon>
        <taxon>Pseudomonadati</taxon>
        <taxon>Pseudomonadota</taxon>
        <taxon>Gammaproteobacteria</taxon>
        <taxon>Pseudomonadales</taxon>
        <taxon>Pseudomonadaceae</taxon>
        <taxon>Pseudomonas</taxon>
    </lineage>
</organism>
<feature type="domain" description="HTH tetR-type" evidence="3">
    <location>
        <begin position="31"/>
        <end position="91"/>
    </location>
</feature>
<evidence type="ECO:0000313" key="4">
    <source>
        <dbReference type="EMBL" id="PTU75890.1"/>
    </source>
</evidence>